<dbReference type="EMBL" id="FMUR01000015">
    <property type="protein sequence ID" value="SCY39158.1"/>
    <property type="molecule type" value="Genomic_DNA"/>
</dbReference>
<proteinExistence type="predicted"/>
<dbReference type="InterPro" id="IPR016181">
    <property type="entry name" value="Acyl_CoA_acyltransferase"/>
</dbReference>
<dbReference type="CDD" id="cd04301">
    <property type="entry name" value="NAT_SF"/>
    <property type="match status" value="1"/>
</dbReference>
<dbReference type="Gene3D" id="3.40.630.30">
    <property type="match status" value="1"/>
</dbReference>
<dbReference type="GO" id="GO:0016747">
    <property type="term" value="F:acyltransferase activity, transferring groups other than amino-acyl groups"/>
    <property type="evidence" value="ECO:0007669"/>
    <property type="project" value="InterPro"/>
</dbReference>
<dbReference type="Pfam" id="PF13302">
    <property type="entry name" value="Acetyltransf_3"/>
    <property type="match status" value="1"/>
</dbReference>
<protein>
    <submittedName>
        <fullName evidence="2">Predicted acetyltransferase</fullName>
    </submittedName>
</protein>
<feature type="domain" description="N-acetyltransferase" evidence="1">
    <location>
        <begin position="62"/>
        <end position="214"/>
    </location>
</feature>
<dbReference type="PANTHER" id="PTHR39173:SF1">
    <property type="entry name" value="ACETYLTRANSFERASE"/>
    <property type="match status" value="1"/>
</dbReference>
<evidence type="ECO:0000259" key="1">
    <source>
        <dbReference type="PROSITE" id="PS51186"/>
    </source>
</evidence>
<sequence length="216" mass="25001">MGRVLLKKECLDETDMPFNQESKIICEKFSVEYIPGENLPDEELLFVEPSMNFEKEIAAYRQEMLDADSSFDGCFSMKRMPNIKEYVDHCIEWANPRREADERGAWGNVLLAIRKSDMKMIGCMQVHNVLTERMKNYTGHVGYSVRPSERRKGYAKKMLAKAVDFLSSFGFEEIIVSCLPENESSKKTILSNGGEYIETVFLDEDKVYLEKFKIKI</sequence>
<dbReference type="PANTHER" id="PTHR39173">
    <property type="entry name" value="ACETYLTRANSFERASE"/>
    <property type="match status" value="1"/>
</dbReference>
<dbReference type="Proteomes" id="UP000183047">
    <property type="component" value="Unassembled WGS sequence"/>
</dbReference>
<keyword evidence="3" id="KW-1185">Reference proteome</keyword>
<dbReference type="AlphaFoldDB" id="A0A1G5FKP2"/>
<reference evidence="3" key="1">
    <citation type="submission" date="2016-10" db="EMBL/GenBank/DDBJ databases">
        <authorList>
            <person name="Varghese N."/>
            <person name="Submissions S."/>
        </authorList>
    </citation>
    <scope>NUCLEOTIDE SEQUENCE [LARGE SCALE GENOMIC DNA]</scope>
    <source>
        <strain evidence="3">XBD2006</strain>
    </source>
</reference>
<dbReference type="InterPro" id="IPR000182">
    <property type="entry name" value="GNAT_dom"/>
</dbReference>
<evidence type="ECO:0000313" key="2">
    <source>
        <dbReference type="EMBL" id="SCY39158.1"/>
    </source>
</evidence>
<accession>A0A1G5FKP2</accession>
<organism evidence="2 3">
    <name type="scientific">Butyrivibrio hungatei</name>
    <dbReference type="NCBI Taxonomy" id="185008"/>
    <lineage>
        <taxon>Bacteria</taxon>
        <taxon>Bacillati</taxon>
        <taxon>Bacillota</taxon>
        <taxon>Clostridia</taxon>
        <taxon>Lachnospirales</taxon>
        <taxon>Lachnospiraceae</taxon>
        <taxon>Butyrivibrio</taxon>
    </lineage>
</organism>
<gene>
    <name evidence="2" type="ORF">SAMN02910451_02422</name>
</gene>
<dbReference type="OrthoDB" id="9807542at2"/>
<keyword evidence="2" id="KW-0808">Transferase</keyword>
<dbReference type="SUPFAM" id="SSF55729">
    <property type="entry name" value="Acyl-CoA N-acyltransferases (Nat)"/>
    <property type="match status" value="1"/>
</dbReference>
<evidence type="ECO:0000313" key="3">
    <source>
        <dbReference type="Proteomes" id="UP000183047"/>
    </source>
</evidence>
<dbReference type="RefSeq" id="WP_083334599.1">
    <property type="nucleotide sequence ID" value="NZ_FMUR01000015.1"/>
</dbReference>
<name>A0A1G5FKP2_9FIRM</name>
<dbReference type="PROSITE" id="PS51186">
    <property type="entry name" value="GNAT"/>
    <property type="match status" value="1"/>
</dbReference>